<feature type="region of interest" description="Disordered" evidence="3">
    <location>
        <begin position="361"/>
        <end position="422"/>
    </location>
</feature>
<dbReference type="Pfam" id="PF00612">
    <property type="entry name" value="IQ"/>
    <property type="match status" value="3"/>
</dbReference>
<keyword evidence="1" id="KW-0040">ANK repeat</keyword>
<feature type="coiled-coil region" evidence="2">
    <location>
        <begin position="623"/>
        <end position="651"/>
    </location>
</feature>
<feature type="repeat" description="ANK" evidence="1">
    <location>
        <begin position="2591"/>
        <end position="2623"/>
    </location>
</feature>
<feature type="domain" description="SAM" evidence="4">
    <location>
        <begin position="2458"/>
        <end position="2522"/>
    </location>
</feature>
<reference evidence="5 6" key="1">
    <citation type="submission" date="2017-12" db="EMBL/GenBank/DDBJ databases">
        <title>Sequencing, de novo assembly and annotation of complete genome of a new Thraustochytrid species, strain FCC1311.</title>
        <authorList>
            <person name="Sedici K."/>
            <person name="Godart F."/>
            <person name="Aiese Cigliano R."/>
            <person name="Sanseverino W."/>
            <person name="Barakat M."/>
            <person name="Ortet P."/>
            <person name="Marechal E."/>
            <person name="Cagnac O."/>
            <person name="Amato A."/>
        </authorList>
    </citation>
    <scope>NUCLEOTIDE SEQUENCE [LARGE SCALE GENOMIC DNA]</scope>
</reference>
<feature type="compositionally biased region" description="Basic and acidic residues" evidence="3">
    <location>
        <begin position="1748"/>
        <end position="1758"/>
    </location>
</feature>
<feature type="region of interest" description="Disordered" evidence="3">
    <location>
        <begin position="1748"/>
        <end position="1776"/>
    </location>
</feature>
<feature type="region of interest" description="Disordered" evidence="3">
    <location>
        <begin position="985"/>
        <end position="1019"/>
    </location>
</feature>
<proteinExistence type="predicted"/>
<feature type="compositionally biased region" description="Basic residues" evidence="3">
    <location>
        <begin position="906"/>
        <end position="922"/>
    </location>
</feature>
<dbReference type="Gene3D" id="1.10.150.50">
    <property type="entry name" value="Transcription Factor, Ets-1"/>
    <property type="match status" value="1"/>
</dbReference>
<dbReference type="SMART" id="SM00015">
    <property type="entry name" value="IQ"/>
    <property type="match status" value="6"/>
</dbReference>
<feature type="compositionally biased region" description="Basic and acidic residues" evidence="3">
    <location>
        <begin position="367"/>
        <end position="380"/>
    </location>
</feature>
<evidence type="ECO:0000256" key="2">
    <source>
        <dbReference type="SAM" id="Coils"/>
    </source>
</evidence>
<dbReference type="SUPFAM" id="SSF48403">
    <property type="entry name" value="Ankyrin repeat"/>
    <property type="match status" value="1"/>
</dbReference>
<feature type="compositionally biased region" description="Basic residues" evidence="3">
    <location>
        <begin position="1501"/>
        <end position="1516"/>
    </location>
</feature>
<dbReference type="InterPro" id="IPR002110">
    <property type="entry name" value="Ankyrin_rpt"/>
</dbReference>
<feature type="compositionally biased region" description="Polar residues" evidence="3">
    <location>
        <begin position="1659"/>
        <end position="1668"/>
    </location>
</feature>
<dbReference type="OrthoDB" id="341259at2759"/>
<feature type="region of interest" description="Disordered" evidence="3">
    <location>
        <begin position="1636"/>
        <end position="1668"/>
    </location>
</feature>
<evidence type="ECO:0000313" key="5">
    <source>
        <dbReference type="EMBL" id="GBG33418.1"/>
    </source>
</evidence>
<dbReference type="InterPro" id="IPR036770">
    <property type="entry name" value="Ankyrin_rpt-contain_sf"/>
</dbReference>
<dbReference type="PANTHER" id="PTHR23159">
    <property type="entry name" value="CENTROSOMAL PROTEIN 2"/>
    <property type="match status" value="1"/>
</dbReference>
<dbReference type="SMART" id="SM00454">
    <property type="entry name" value="SAM"/>
    <property type="match status" value="1"/>
</dbReference>
<dbReference type="InterPro" id="IPR024743">
    <property type="entry name" value="Dynein_HC_stalk"/>
</dbReference>
<feature type="coiled-coil region" evidence="2">
    <location>
        <begin position="2235"/>
        <end position="2324"/>
    </location>
</feature>
<feature type="coiled-coil region" evidence="2">
    <location>
        <begin position="2158"/>
        <end position="2209"/>
    </location>
</feature>
<feature type="region of interest" description="Disordered" evidence="3">
    <location>
        <begin position="901"/>
        <end position="939"/>
    </location>
</feature>
<sequence length="2669" mass="295281">MDVGAVDKAGITRHIVRSVQPVPTYQAPREEKSWRWVLDTLCRGLKRQGATASEEGRALAGIPLPETVLFENGVPSFWAFETLDGTLALRPSNLCVLDAIKSRFRSGAGENAPRRVATAVAENGARRVLSVEDLAALRQSEKIVSLQLYITPKTGPSMKSTLSGYLQEETSPVASEETDGVTFRHEFMLQPDGRPRMHSFRLGAPIAFDARGRPQREAIRSRNSSVNAQMDAASMALVKALESVSRYRIVSLSAEYLIDVNDRIWLAGTPTIFATEDRLAGGPGVGTGAAFEPTPTDFCPPSHFAQRRAAAAAAAAAEATGKQGASSTSEEDLVLRDLGLDGTAGITDIADMALLRTGNHKASMTSRELRRSKAVEDRFKPKQAVSAGGSGAAAQDAGSPQPSPDVDLDVASAPRPQTTGLKTEGTTRFLANSLTGFERHDFAKTIGNNLEIMQNKGLDSSQTMTCPGDFCDITLDIANSSSQQATSVQLSVQPAPAKTGASSFDAEKDLLSLDGESAAPRTVVPVNASGGVIAQDPSKTVAFHGIVQARMERKLVELLIKRLLKGEKGDYVQSVADLESSQLGLDFPNHYYKQVRVCPNCFQLYSTIENARSRAIDKLDPKHARVRARLEQRQREQLDLEEEKLASYEQLGPPEYIDRRVNPFSEEGKRLLQLNFEELQKLAAKRAQQAVQALTKASLAELRSFNKPPLSVVQVAHALMMLLTGKSVTWEATKAIMANGERITGMLLDFDIDCIPPQRIANLESYVKDPSFRPGILVCINKAAAILCEFVLGAVMAHKYKVGTAHPRSDPLLFLPADARARKLATAAASSAGGVGDVQQGQTESPGAAQGRHEGVPLTDTGSESRMVAMPSYLLDSMELQEDLKAINHASADVAPLQAKLEQQRKRQRQRKGGRPRQKFAKGLRPGQQEEEDAKHSGPRLELALANITSEQYQDGPDSAPLFSPKGLSYAQHKAMAGTVVGLSRHASHDDTLRRKITQPSSSGQGRDQMGSGSGEDGKDALLALQTSADKLAASQDKESKPSKRELRARRKFQEKQMQRLHAGGQDLATSAAEGENDDTSAKTVSSRAFVCSDGRTTLSYDIVGTGGLESATPNLVVLHDMFDTCEASQIFLEPLMRKHYGSQALVLNYPGQAHTRFPKETAGVLNNEFVAATLHELLADLEHKGDFCCSFRPFYLVGIGNGANIATFFASEFGGLPEYRKCLRGLLSINGFAHVDEQLAAVLHSSVNIFESFPPTRPDLPISYFSRFLFSDDYLRRVDPALVLNIYTAVGNPITLQGRSHLCQGALRHKDMRQPLRSLKIPLIIVQSTENALVNPTNVDPFIENRMVSHLWSHQFLDSGKIGPKAVDQMRAALRRPDGAFVVWLKAGHEVRQEAKAQVLEIVDSLLTSSAAMSGDAGDFASGLEASSRAKQVSQATQAKRGLPSKPASLTAKRTKRKTTSAPVDDREEVQIMAFDDVEECKREFLEDVADFDPEDPARSRRKQNKVKQPSKQKQRPGAPAAPSAPKNEDAAQNEFEEAMRKHRETKRLAEEARQARLAELEAFSAQEEERLRQERELAELARTRADEEARAALEAELDAKRREHEERLHHVLEEKQRTMMAEVEAERDRARALSESLAQQLAEDKRMRNAASADASRATSPVQSAENVTSVEVSACSTQPQDDPVPAQPCETLPNEAAVDISPASSVQLEVLRQIEHLKREQEERRRKWELEDQRRIEELERQLLGRQQTRDRDAAALRSQSGADEYHLRPREELGEKQVHKLAQEGCSHTCDRDDQTALQQQQEQQLEPGLLAQTERAHERSETKTGHDAVEEVLSLEQAGHAEPQEAKTDLDPTTVASTVTPVFGDVAAPTSGPGEAIDAAIAAVEAAKPEVHRVGELDKDAYEQVQREMEEAEAERIRNEDATRDEMNKDLREVKAVQIQSLYRGRLARVRTVRLKQEKMAQDDKYQAAVRLQALHRGRMGRERAEEVRVQALRDREEAQAVVNIQRVARGMLGRGKARIQLQERAATRIQSVCRGYLASRAARRARAEKERIIREGISATKIQSVWRMWRGREEFLHQRILNLAALQIQRVYRGVRGRRRANRKRTWENAEPGPERLELGLSLIEDSKAAFSAQQEEIDALHRAQERAETRVSQVHAGLEESERELAILEQELRDVDQLDETLHELTHEKALFDARAEIAEREARARKGTAYDPTTDEEARKRAAEAYALEMQIHIKRAERERKKKELEAEFAAVFKEVETKKSELRALEHGLHDMESTRKRKEREFQRLQRNLMELLEEQKAELDSLRERGIELESATASSAAAAAATAAAAKENEERSKQMFASTEELLKFQFMSMSLSYFSSINMLKNLRDINSDTTQQAISSSADTAAAAAAAAEAANIESVAGVKLGAGDVSGAKLREKTEQLKRQKEAEDATKMLKEPFPRDVRLWTVQDVARWLDTLSLGQYKPAFEEACIDGDFLMELRVEDMRDILGMRHALHVQKVDLARNKLRPLNEQETRQKQAVQWEAKVAEARQQGTVMEGGTSEDVPEVDSVFSQIRNGRFNRVESALNMGFDPNETDSHGNTALIVAAQNLNKRIAELLIRRGANVNHQNSQGNTAMHFAFSYDVAQDSGIGELLISHGADDSLENRLGLSCYDGIE</sequence>
<dbReference type="Pfam" id="PF12777">
    <property type="entry name" value="MT"/>
    <property type="match status" value="1"/>
</dbReference>
<dbReference type="Pfam" id="PF12796">
    <property type="entry name" value="Ank_2"/>
    <property type="match status" value="1"/>
</dbReference>
<feature type="coiled-coil region" evidence="2">
    <location>
        <begin position="1900"/>
        <end position="1930"/>
    </location>
</feature>
<dbReference type="SUPFAM" id="SSF53474">
    <property type="entry name" value="alpha/beta-Hydrolases"/>
    <property type="match status" value="1"/>
</dbReference>
<feature type="repeat" description="ANK" evidence="1">
    <location>
        <begin position="2624"/>
        <end position="2659"/>
    </location>
</feature>
<protein>
    <submittedName>
        <fullName evidence="5">Ankyrin repeat domain-containing protein 27</fullName>
    </submittedName>
</protein>
<feature type="region of interest" description="Disordered" evidence="3">
    <location>
        <begin position="1432"/>
        <end position="1469"/>
    </location>
</feature>
<dbReference type="InterPro" id="IPR000048">
    <property type="entry name" value="IQ_motif_EF-hand-BS"/>
</dbReference>
<keyword evidence="6" id="KW-1185">Reference proteome</keyword>
<feature type="compositionally biased region" description="Low complexity" evidence="3">
    <location>
        <begin position="383"/>
        <end position="400"/>
    </location>
</feature>
<dbReference type="Gene3D" id="1.20.920.20">
    <property type="match status" value="1"/>
</dbReference>
<evidence type="ECO:0000313" key="6">
    <source>
        <dbReference type="Proteomes" id="UP000241890"/>
    </source>
</evidence>
<dbReference type="PROSITE" id="PS50105">
    <property type="entry name" value="SAM_DOMAIN"/>
    <property type="match status" value="1"/>
</dbReference>
<dbReference type="Proteomes" id="UP000241890">
    <property type="component" value="Unassembled WGS sequence"/>
</dbReference>
<dbReference type="InParanoid" id="A0A2R5GUH9"/>
<dbReference type="Gene3D" id="3.40.50.1820">
    <property type="entry name" value="alpha/beta hydrolase"/>
    <property type="match status" value="1"/>
</dbReference>
<dbReference type="Gene3D" id="1.25.40.20">
    <property type="entry name" value="Ankyrin repeat-containing domain"/>
    <property type="match status" value="1"/>
</dbReference>
<dbReference type="InterPro" id="IPR013761">
    <property type="entry name" value="SAM/pointed_sf"/>
</dbReference>
<gene>
    <name evidence="5" type="ORF">FCC1311_096412</name>
</gene>
<dbReference type="Gene3D" id="1.20.5.190">
    <property type="match status" value="2"/>
</dbReference>
<dbReference type="PROSITE" id="PS50297">
    <property type="entry name" value="ANK_REP_REGION"/>
    <property type="match status" value="1"/>
</dbReference>
<dbReference type="PROSITE" id="PS50088">
    <property type="entry name" value="ANK_REPEAT"/>
    <property type="match status" value="2"/>
</dbReference>
<dbReference type="SMART" id="SM00248">
    <property type="entry name" value="ANK"/>
    <property type="match status" value="2"/>
</dbReference>
<feature type="region of interest" description="Disordered" evidence="3">
    <location>
        <begin position="830"/>
        <end position="863"/>
    </location>
</feature>
<dbReference type="InterPro" id="IPR001660">
    <property type="entry name" value="SAM"/>
</dbReference>
<dbReference type="EMBL" id="BEYU01000154">
    <property type="protein sequence ID" value="GBG33418.1"/>
    <property type="molecule type" value="Genomic_DNA"/>
</dbReference>
<feature type="region of interest" description="Disordered" evidence="3">
    <location>
        <begin position="1055"/>
        <end position="1081"/>
    </location>
</feature>
<dbReference type="InterPro" id="IPR029058">
    <property type="entry name" value="AB_hydrolase_fold"/>
</dbReference>
<evidence type="ECO:0000256" key="1">
    <source>
        <dbReference type="PROSITE-ProRule" id="PRU00023"/>
    </source>
</evidence>
<feature type="region of interest" description="Disordered" evidence="3">
    <location>
        <begin position="1490"/>
        <end position="1535"/>
    </location>
</feature>
<evidence type="ECO:0000259" key="4">
    <source>
        <dbReference type="PROSITE" id="PS50105"/>
    </source>
</evidence>
<evidence type="ECO:0000256" key="3">
    <source>
        <dbReference type="SAM" id="MobiDB-lite"/>
    </source>
</evidence>
<dbReference type="PROSITE" id="PS50096">
    <property type="entry name" value="IQ"/>
    <property type="match status" value="5"/>
</dbReference>
<keyword evidence="2" id="KW-0175">Coiled coil</keyword>
<feature type="compositionally biased region" description="Basic and acidic residues" evidence="3">
    <location>
        <begin position="1767"/>
        <end position="1776"/>
    </location>
</feature>
<accession>A0A2R5GUH9</accession>
<dbReference type="PANTHER" id="PTHR23159:SF31">
    <property type="entry name" value="CENTROSOME-ASSOCIATED PROTEIN CEP250 ISOFORM X1"/>
    <property type="match status" value="1"/>
</dbReference>
<comment type="caution">
    <text evidence="5">The sequence shown here is derived from an EMBL/GenBank/DDBJ whole genome shotgun (WGS) entry which is preliminary data.</text>
</comment>
<name>A0A2R5GUH9_9STRA</name>
<dbReference type="Pfam" id="PF00536">
    <property type="entry name" value="SAM_1"/>
    <property type="match status" value="1"/>
</dbReference>
<organism evidence="5 6">
    <name type="scientific">Hondaea fermentalgiana</name>
    <dbReference type="NCBI Taxonomy" id="2315210"/>
    <lineage>
        <taxon>Eukaryota</taxon>
        <taxon>Sar</taxon>
        <taxon>Stramenopiles</taxon>
        <taxon>Bigyra</taxon>
        <taxon>Labyrinthulomycetes</taxon>
        <taxon>Thraustochytrida</taxon>
        <taxon>Thraustochytriidae</taxon>
        <taxon>Hondaea</taxon>
    </lineage>
</organism>
<dbReference type="SUPFAM" id="SSF47769">
    <property type="entry name" value="SAM/Pointed domain"/>
    <property type="match status" value="1"/>
</dbReference>